<keyword evidence="3" id="KW-1185">Reference proteome</keyword>
<dbReference type="AlphaFoldDB" id="G0EGE4"/>
<feature type="transmembrane region" description="Helical" evidence="1">
    <location>
        <begin position="124"/>
        <end position="149"/>
    </location>
</feature>
<dbReference type="InParanoid" id="G0EGE4"/>
<organism evidence="2 3">
    <name type="scientific">Pyrolobus fumarii (strain DSM 11204 / 1A)</name>
    <dbReference type="NCBI Taxonomy" id="694429"/>
    <lineage>
        <taxon>Archaea</taxon>
        <taxon>Thermoproteota</taxon>
        <taxon>Thermoprotei</taxon>
        <taxon>Desulfurococcales</taxon>
        <taxon>Pyrodictiaceae</taxon>
        <taxon>Pyrolobus</taxon>
    </lineage>
</organism>
<dbReference type="EMBL" id="CP002838">
    <property type="protein sequence ID" value="AEM39169.1"/>
    <property type="molecule type" value="Genomic_DNA"/>
</dbReference>
<reference evidence="2 3" key="1">
    <citation type="journal article" date="2011" name="Stand. Genomic Sci.">
        <title>Complete genome sequence of the hyperthermophilic chemolithoautotroph Pyrolobus fumarii type strain (1A).</title>
        <authorList>
            <person name="Anderson I."/>
            <person name="Goker M."/>
            <person name="Nolan M."/>
            <person name="Lucas S."/>
            <person name="Hammon N."/>
            <person name="Deshpande S."/>
            <person name="Cheng J.F."/>
            <person name="Tapia R."/>
            <person name="Han C."/>
            <person name="Goodwin L."/>
            <person name="Pitluck S."/>
            <person name="Huntemann M."/>
            <person name="Liolios K."/>
            <person name="Ivanova N."/>
            <person name="Pagani I."/>
            <person name="Mavromatis K."/>
            <person name="Ovchinikova G."/>
            <person name="Pati A."/>
            <person name="Chen A."/>
            <person name="Palaniappan K."/>
            <person name="Land M."/>
            <person name="Hauser L."/>
            <person name="Brambilla E.M."/>
            <person name="Huber H."/>
            <person name="Yasawong M."/>
            <person name="Rohde M."/>
            <person name="Spring S."/>
            <person name="Abt B."/>
            <person name="Sikorski J."/>
            <person name="Wirth R."/>
            <person name="Detter J.C."/>
            <person name="Woyke T."/>
            <person name="Bristow J."/>
            <person name="Eisen J.A."/>
            <person name="Markowitz V."/>
            <person name="Hugenholtz P."/>
            <person name="Kyrpides N.C."/>
            <person name="Klenk H.P."/>
            <person name="Lapidus A."/>
        </authorList>
    </citation>
    <scope>NUCLEOTIDE SEQUENCE [LARGE SCALE GENOMIC DNA]</scope>
    <source>
        <strain evidence="3">DSM 11204 / 1A</strain>
    </source>
</reference>
<sequence>MPSTKQQVESESRGNTRSPHGVLWGTLGSLLRLYGITVMAVLLDVPGYIASILEGLAETARTAGLQAVETELSNMMLKMIFLLAAMPLTIVLLVTGIAAWFAGGSLIEKGWKRLTGAWSKRARYALLAFNIMGTLLWVLGVLVIIYPLISVYLGTNSSYITAVIQVARNIKAALLAFILSALTPVAASIIHATQAWGRGGKIASFLLLIGGLIYAANAVIVYMAWREFATRVLHFIPVGTASITPDALAAILDGLAEVAKVFTTYLRIAMVTYAVWVVGFLAAWWDYWRASKGK</sequence>
<keyword evidence="1" id="KW-1133">Transmembrane helix</keyword>
<dbReference type="Proteomes" id="UP000001037">
    <property type="component" value="Chromosome"/>
</dbReference>
<dbReference type="KEGG" id="pfm:Pyrfu_1310"/>
<evidence type="ECO:0000313" key="3">
    <source>
        <dbReference type="Proteomes" id="UP000001037"/>
    </source>
</evidence>
<dbReference type="GeneID" id="11138493"/>
<accession>G0EGE4</accession>
<feature type="transmembrane region" description="Helical" evidence="1">
    <location>
        <begin position="79"/>
        <end position="103"/>
    </location>
</feature>
<name>G0EGE4_PYRF1</name>
<feature type="transmembrane region" description="Helical" evidence="1">
    <location>
        <begin position="202"/>
        <end position="225"/>
    </location>
</feature>
<feature type="transmembrane region" description="Helical" evidence="1">
    <location>
        <begin position="21"/>
        <end position="43"/>
    </location>
</feature>
<dbReference type="HOGENOM" id="CLU_945336_0_0_2"/>
<evidence type="ECO:0000256" key="1">
    <source>
        <dbReference type="SAM" id="Phobius"/>
    </source>
</evidence>
<dbReference type="RefSeq" id="WP_014026846.1">
    <property type="nucleotide sequence ID" value="NC_015931.1"/>
</dbReference>
<evidence type="ECO:0000313" key="2">
    <source>
        <dbReference type="EMBL" id="AEM39169.1"/>
    </source>
</evidence>
<feature type="transmembrane region" description="Helical" evidence="1">
    <location>
        <begin position="264"/>
        <end position="285"/>
    </location>
</feature>
<protein>
    <submittedName>
        <fullName evidence="2">Uncharacterized protein</fullName>
    </submittedName>
</protein>
<dbReference type="STRING" id="694429.Pyrfu_1310"/>
<feature type="transmembrane region" description="Helical" evidence="1">
    <location>
        <begin position="169"/>
        <end position="190"/>
    </location>
</feature>
<keyword evidence="1" id="KW-0812">Transmembrane</keyword>
<proteinExistence type="predicted"/>
<keyword evidence="1" id="KW-0472">Membrane</keyword>
<gene>
    <name evidence="2" type="ordered locus">Pyrfu_1310</name>
</gene>